<feature type="compositionally biased region" description="Polar residues" evidence="5">
    <location>
        <begin position="832"/>
        <end position="841"/>
    </location>
</feature>
<evidence type="ECO:0000313" key="7">
    <source>
        <dbReference type="EMBL" id="KAF4697069.1"/>
    </source>
</evidence>
<keyword evidence="3" id="KW-0862">Zinc</keyword>
<dbReference type="SUPFAM" id="SSF57903">
    <property type="entry name" value="FYVE/PHD zinc finger"/>
    <property type="match status" value="1"/>
</dbReference>
<evidence type="ECO:0000256" key="2">
    <source>
        <dbReference type="ARBA" id="ARBA00022771"/>
    </source>
</evidence>
<feature type="region of interest" description="Disordered" evidence="5">
    <location>
        <begin position="52"/>
        <end position="82"/>
    </location>
</feature>
<keyword evidence="1" id="KW-0479">Metal-binding</keyword>
<proteinExistence type="predicted"/>
<feature type="domain" description="RING-type" evidence="6">
    <location>
        <begin position="391"/>
        <end position="439"/>
    </location>
</feature>
<evidence type="ECO:0000256" key="3">
    <source>
        <dbReference type="ARBA" id="ARBA00022833"/>
    </source>
</evidence>
<dbReference type="InterPro" id="IPR011011">
    <property type="entry name" value="Znf_FYVE_PHD"/>
</dbReference>
<protein>
    <recommendedName>
        <fullName evidence="6">RING-type domain-containing protein</fullName>
    </recommendedName>
</protein>
<dbReference type="SUPFAM" id="SSF57850">
    <property type="entry name" value="RING/U-box"/>
    <property type="match status" value="1"/>
</dbReference>
<dbReference type="Pfam" id="PF10551">
    <property type="entry name" value="MULE"/>
    <property type="match status" value="1"/>
</dbReference>
<gene>
    <name evidence="7" type="ORF">FOZ60_011744</name>
</gene>
<dbReference type="Gene3D" id="3.30.40.10">
    <property type="entry name" value="Zinc/RING finger domain, C3HC4 (zinc finger)"/>
    <property type="match status" value="1"/>
</dbReference>
<dbReference type="GO" id="GO:0008270">
    <property type="term" value="F:zinc ion binding"/>
    <property type="evidence" value="ECO:0007669"/>
    <property type="project" value="UniProtKB-KW"/>
</dbReference>
<dbReference type="SMART" id="SM00249">
    <property type="entry name" value="PHD"/>
    <property type="match status" value="1"/>
</dbReference>
<dbReference type="PROSITE" id="PS50089">
    <property type="entry name" value="ZF_RING_2"/>
    <property type="match status" value="1"/>
</dbReference>
<dbReference type="EMBL" id="JABANP010000005">
    <property type="protein sequence ID" value="KAF4697069.1"/>
    <property type="molecule type" value="Genomic_DNA"/>
</dbReference>
<dbReference type="OrthoDB" id="6599116at2759"/>
<dbReference type="InterPro" id="IPR013083">
    <property type="entry name" value="Znf_RING/FYVE/PHD"/>
</dbReference>
<accession>A0A7J6PLR9</accession>
<dbReference type="Proteomes" id="UP000541610">
    <property type="component" value="Unassembled WGS sequence"/>
</dbReference>
<feature type="region of interest" description="Disordered" evidence="5">
    <location>
        <begin position="773"/>
        <end position="879"/>
    </location>
</feature>
<reference evidence="7 8" key="1">
    <citation type="submission" date="2020-04" db="EMBL/GenBank/DDBJ databases">
        <title>Perkinsus olseni comparative genomics.</title>
        <authorList>
            <person name="Bogema D.R."/>
        </authorList>
    </citation>
    <scope>NUCLEOTIDE SEQUENCE [LARGE SCALE GENOMIC DNA]</scope>
    <source>
        <strain evidence="7">00978-12</strain>
    </source>
</reference>
<feature type="region of interest" description="Disordered" evidence="5">
    <location>
        <begin position="594"/>
        <end position="622"/>
    </location>
</feature>
<evidence type="ECO:0000313" key="8">
    <source>
        <dbReference type="Proteomes" id="UP000541610"/>
    </source>
</evidence>
<evidence type="ECO:0000256" key="1">
    <source>
        <dbReference type="ARBA" id="ARBA00022723"/>
    </source>
</evidence>
<evidence type="ECO:0000256" key="5">
    <source>
        <dbReference type="SAM" id="MobiDB-lite"/>
    </source>
</evidence>
<feature type="compositionally biased region" description="Polar residues" evidence="5">
    <location>
        <begin position="773"/>
        <end position="793"/>
    </location>
</feature>
<sequence>MTYSHIVTDENLISDECQFCRMQEIPNFDGRWVGCDRCFAWYHVPCVGDYDAPPSQPQRTQTSRGARGRARASQAAGSNQDNDTSLWFCEPCRLQRQREGDIDYKAIVVPVLKLINDLQIDFVDSNHVLAKALLKAGTTRAAPRDAEYKKIWRLGGEQRSAVNLLLAANLKCKVALNRKKLMFLDFDRFASLEVGKVEQAANSKFDDYLKRELGALICRGLRVENLGYVFEEDPSKAPATAAEEEARISRRERLRTFFREQAEKFGGEEWDTHSLWDRIRLQLQAVILCGKNSALLPAARSALSGRPGSIDLRKKLEDFMPEAFIALAGSQTSVAERELSVGSCLYVARSCIRNPAEDNGDTYSSILAETVSVSGCEAIFYYRTEESGVVCDICVDKKSSSEFEEKFCTCTGTVCYACEFRHSAILLAADRVPECPFCRSALGGTGQGITKLLSDTRTFLQLLVSLNPKSRQALESLGEDGVAVPDNSAGIDRGAAFGLLKSMYAGGNSSQNDDMTHREVAAMYREQLNLPLDMPDDEVMERARVAALPEGAPVRARPSQEIPFAQSQPALDADLVNRLWTDDVDDDDMVLLDDDLSPLRSGPVSMSDGDASPRDQNLTGLDDEVESGATNMANEPLGGVMSPAANGSPTVTQLRAGVEADPQLAANLRMDLPHPGLTTVTASGVPSRLGSLDTGGTTSMENGQGTAEVGVVSDILSNSGVSSNASALLGLTTLSSRSQGLRVLSRSAPAATATGSSGSDLLMSFGNNLTRGSTQSNGHAAATVNANASQTGGSFDVRRGATTRDLPLTAPARGIIRADSPYHRTVAGGASGTQQALSGGHQNVEPVNEGPLHEGDSTENGDERPPNPSPNLNGTNPYGATIPGMLFTLTNRNNEAFWWEHRLYAREGRGTRVGVRYRCRGPGHCTSSCTLAADRSHWVRRPSPHVPGCLPDPHRQEVSLAARRLQVAALNDENLAVVGALTVTGNNEYADARDVRNLRERQSYTMRSSLQVPGLPTGPIGSQQFRRQTHENIARHGLQTTNGDTFLRFNDVDEGIAVFAATECIRKWADVDMFFIDCTFFVTPPGFAQTMTVTGCIGTQFIQLAYVLLPDKLERTYRMALRELRRAVEQVNGACSIAQVMTDFENGLRNAITSVFMVEPQNLRGCLFHASKAWFRRIQSEGLAPVYREQVNNGEAHSQLNRWLHAVFGLPCLHPTEVEQVWGELKRIQPQDQRVTSFVNYLDQYFMLPTSTWPPVYWAALAGERHRTNNAAESLHSVLKRLIGRRHPNVRLFLQKLKVHHESVRIKLRSTRIPSSRRSPKELQRCVIVDQYTEGRIQLFELLEDLGRVNTFPNLSADGDRDEDGQP</sequence>
<dbReference type="InterPro" id="IPR001841">
    <property type="entry name" value="Znf_RING"/>
</dbReference>
<dbReference type="PROSITE" id="PS01359">
    <property type="entry name" value="ZF_PHD_1"/>
    <property type="match status" value="1"/>
</dbReference>
<dbReference type="InterPro" id="IPR001965">
    <property type="entry name" value="Znf_PHD"/>
</dbReference>
<dbReference type="InterPro" id="IPR019786">
    <property type="entry name" value="Zinc_finger_PHD-type_CS"/>
</dbReference>
<evidence type="ECO:0000259" key="6">
    <source>
        <dbReference type="PROSITE" id="PS50089"/>
    </source>
</evidence>
<name>A0A7J6PLR9_PEROL</name>
<feature type="compositionally biased region" description="Basic and acidic residues" evidence="5">
    <location>
        <begin position="851"/>
        <end position="865"/>
    </location>
</feature>
<feature type="compositionally biased region" description="Low complexity" evidence="5">
    <location>
        <begin position="58"/>
        <end position="78"/>
    </location>
</feature>
<organism evidence="7 8">
    <name type="scientific">Perkinsus olseni</name>
    <name type="common">Perkinsus atlanticus</name>
    <dbReference type="NCBI Taxonomy" id="32597"/>
    <lineage>
        <taxon>Eukaryota</taxon>
        <taxon>Sar</taxon>
        <taxon>Alveolata</taxon>
        <taxon>Perkinsozoa</taxon>
        <taxon>Perkinsea</taxon>
        <taxon>Perkinsida</taxon>
        <taxon>Perkinsidae</taxon>
        <taxon>Perkinsus</taxon>
    </lineage>
</organism>
<dbReference type="InterPro" id="IPR018289">
    <property type="entry name" value="MULE_transposase_dom"/>
</dbReference>
<comment type="caution">
    <text evidence="7">The sequence shown here is derived from an EMBL/GenBank/DDBJ whole genome shotgun (WGS) entry which is preliminary data.</text>
</comment>
<evidence type="ECO:0000256" key="4">
    <source>
        <dbReference type="PROSITE-ProRule" id="PRU00175"/>
    </source>
</evidence>
<keyword evidence="2 4" id="KW-0863">Zinc-finger</keyword>
<dbReference type="CDD" id="cd15517">
    <property type="entry name" value="PHD_TCF19_like"/>
    <property type="match status" value="1"/>
</dbReference>